<feature type="active site" description="For ring-opening step" evidence="4">
    <location>
        <position position="143"/>
    </location>
</feature>
<dbReference type="GO" id="GO:0005737">
    <property type="term" value="C:cytoplasm"/>
    <property type="evidence" value="ECO:0007669"/>
    <property type="project" value="TreeGrafter"/>
</dbReference>
<name>A0AAU7DTW1_9MICO</name>
<dbReference type="Pfam" id="PF01182">
    <property type="entry name" value="Glucosamine_iso"/>
    <property type="match status" value="1"/>
</dbReference>
<comment type="activity regulation">
    <text evidence="4">Allosterically activated by N-acetylglucosamine 6-phosphate (GlcNAc6P).</text>
</comment>
<feature type="domain" description="Glucosamine/galactosamine-6-phosphate isomerase" evidence="5">
    <location>
        <begin position="9"/>
        <end position="226"/>
    </location>
</feature>
<dbReference type="SUPFAM" id="SSF100950">
    <property type="entry name" value="NagB/RpiA/CoA transferase-like"/>
    <property type="match status" value="1"/>
</dbReference>
<organism evidence="6">
    <name type="scientific">Jonesiaceae bacterium BS-20</name>
    <dbReference type="NCBI Taxonomy" id="3120821"/>
    <lineage>
        <taxon>Bacteria</taxon>
        <taxon>Bacillati</taxon>
        <taxon>Actinomycetota</taxon>
        <taxon>Actinomycetes</taxon>
        <taxon>Micrococcales</taxon>
        <taxon>Jonesiaceae</taxon>
    </lineage>
</organism>
<dbReference type="Gene3D" id="3.40.50.1360">
    <property type="match status" value="1"/>
</dbReference>
<protein>
    <recommendedName>
        <fullName evidence="4">Glucosamine-6-phosphate deaminase</fullName>
        <ecNumber evidence="4">3.5.99.6</ecNumber>
    </recommendedName>
    <alternativeName>
        <fullName evidence="4">GlcN6P deaminase</fullName>
        <shortName evidence="4">GNPDA</shortName>
    </alternativeName>
    <alternativeName>
        <fullName evidence="4">Glucosamine-6-phosphate isomerase</fullName>
    </alternativeName>
</protein>
<keyword evidence="3 4" id="KW-0119">Carbohydrate metabolism</keyword>
<dbReference type="EC" id="3.5.99.6" evidence="4"/>
<dbReference type="EMBL" id="CP146203">
    <property type="protein sequence ID" value="XBH21115.1"/>
    <property type="molecule type" value="Genomic_DNA"/>
</dbReference>
<dbReference type="NCBIfam" id="NF001684">
    <property type="entry name" value="PRK00443.1-4"/>
    <property type="match status" value="1"/>
</dbReference>
<evidence type="ECO:0000256" key="2">
    <source>
        <dbReference type="ARBA" id="ARBA00022801"/>
    </source>
</evidence>
<dbReference type="InterPro" id="IPR037171">
    <property type="entry name" value="NagB/RpiA_transferase-like"/>
</dbReference>
<dbReference type="PROSITE" id="PS01161">
    <property type="entry name" value="GLC_GALNAC_ISOMERASE"/>
    <property type="match status" value="1"/>
</dbReference>
<dbReference type="PANTHER" id="PTHR11280">
    <property type="entry name" value="GLUCOSAMINE-6-PHOSPHATE ISOMERASE"/>
    <property type="match status" value="1"/>
</dbReference>
<sequence>MEIVIHDSVEDMARMAAGIFEDVLKTKENPVLGLATGSSPLPIYAELVRRHKEEGLSFAHAKSFTLDEYVGLPEGHPESYQQVIRNELTTLIDIPDAHVYSPDGGLDDILTAGERYEAAIAGAGGIDVQLLGIGTDGHIAFNEPGSSLQSRTRVKTLTEQTRIDNARFFDGLDEVPYHAITQGLGTILDAKHLVLIAIGKSKAEAVVSMVEGGLAASCPASVLQMHPRATVFLDREAALFLKNYEYYNLVFERKPKWQTF</sequence>
<evidence type="ECO:0000256" key="3">
    <source>
        <dbReference type="ARBA" id="ARBA00023277"/>
    </source>
</evidence>
<dbReference type="AlphaFoldDB" id="A0AAU7DTW1"/>
<feature type="site" description="Part of the allosteric site" evidence="4">
    <location>
        <position position="153"/>
    </location>
</feature>
<keyword evidence="2 4" id="KW-0378">Hydrolase</keyword>
<feature type="active site" description="Proton acceptor; for ring-opening step" evidence="4">
    <location>
        <position position="138"/>
    </location>
</feature>
<dbReference type="GO" id="GO:0006046">
    <property type="term" value="P:N-acetylglucosamine catabolic process"/>
    <property type="evidence" value="ECO:0007669"/>
    <property type="project" value="UniProtKB-UniRule"/>
</dbReference>
<dbReference type="GO" id="GO:0005975">
    <property type="term" value="P:carbohydrate metabolic process"/>
    <property type="evidence" value="ECO:0007669"/>
    <property type="project" value="InterPro"/>
</dbReference>
<comment type="function">
    <text evidence="4">Catalyzes the reversible isomerization-deamination of glucosamine 6-phosphate (GlcN6P) to form fructose 6-phosphate (Fru6P) and ammonium ion.</text>
</comment>
<feature type="site" description="Part of the allosteric site" evidence="4">
    <location>
        <position position="155"/>
    </location>
</feature>
<dbReference type="HAMAP" id="MF_01241">
    <property type="entry name" value="GlcN6P_deamin"/>
    <property type="match status" value="1"/>
</dbReference>
<dbReference type="InterPro" id="IPR006148">
    <property type="entry name" value="Glc/Gal-6P_isomerase"/>
</dbReference>
<comment type="similarity">
    <text evidence="4">Belongs to the glucosamine/galactosamine-6-phosphate isomerase family. NagB subfamily.</text>
</comment>
<evidence type="ECO:0000256" key="4">
    <source>
        <dbReference type="HAMAP-Rule" id="MF_01241"/>
    </source>
</evidence>
<reference evidence="6" key="1">
    <citation type="submission" date="2024-02" db="EMBL/GenBank/DDBJ databases">
        <title>Tomenella chthoni gen. nov. sp. nov., a member of the family Jonesiaceae isolated from bat guano.</title>
        <authorList>
            <person name="Miller S.L."/>
            <person name="King J."/>
            <person name="Sankaranarayanan K."/>
            <person name="Lawson P.A."/>
        </authorList>
    </citation>
    <scope>NUCLEOTIDE SEQUENCE</scope>
    <source>
        <strain evidence="6">BS-20</strain>
    </source>
</reference>
<evidence type="ECO:0000313" key="6">
    <source>
        <dbReference type="EMBL" id="XBH21115.1"/>
    </source>
</evidence>
<comment type="caution">
    <text evidence="4">Lacks conserved residue(s) required for the propagation of feature annotation.</text>
</comment>
<accession>A0AAU7DTW1</accession>
<dbReference type="NCBIfam" id="TIGR00502">
    <property type="entry name" value="nagB"/>
    <property type="match status" value="1"/>
</dbReference>
<dbReference type="FunFam" id="3.40.50.1360:FF:000003">
    <property type="entry name" value="Glucosamine-6-phosphate deaminase"/>
    <property type="match status" value="1"/>
</dbReference>
<dbReference type="GO" id="GO:0019262">
    <property type="term" value="P:N-acetylneuraminate catabolic process"/>
    <property type="evidence" value="ECO:0007669"/>
    <property type="project" value="UniProtKB-UniRule"/>
</dbReference>
<comment type="catalytic activity">
    <reaction evidence="1 4">
        <text>alpha-D-glucosamine 6-phosphate + H2O = beta-D-fructose 6-phosphate + NH4(+)</text>
        <dbReference type="Rhea" id="RHEA:12172"/>
        <dbReference type="ChEBI" id="CHEBI:15377"/>
        <dbReference type="ChEBI" id="CHEBI:28938"/>
        <dbReference type="ChEBI" id="CHEBI:57634"/>
        <dbReference type="ChEBI" id="CHEBI:75989"/>
        <dbReference type="EC" id="3.5.99.6"/>
    </reaction>
</comment>
<evidence type="ECO:0000256" key="1">
    <source>
        <dbReference type="ARBA" id="ARBA00000644"/>
    </source>
</evidence>
<evidence type="ECO:0000259" key="5">
    <source>
        <dbReference type="Pfam" id="PF01182"/>
    </source>
</evidence>
<dbReference type="InterPro" id="IPR018321">
    <property type="entry name" value="Glucosamine6P_isomerase_CS"/>
</dbReference>
<feature type="active site" description="Proton acceptor; for enolization step" evidence="4">
    <location>
        <position position="67"/>
    </location>
</feature>
<dbReference type="GO" id="GO:0042802">
    <property type="term" value="F:identical protein binding"/>
    <property type="evidence" value="ECO:0007669"/>
    <property type="project" value="TreeGrafter"/>
</dbReference>
<dbReference type="GO" id="GO:0006043">
    <property type="term" value="P:glucosamine catabolic process"/>
    <property type="evidence" value="ECO:0007669"/>
    <property type="project" value="TreeGrafter"/>
</dbReference>
<keyword evidence="4" id="KW-0021">Allosteric enzyme</keyword>
<dbReference type="PANTHER" id="PTHR11280:SF5">
    <property type="entry name" value="GLUCOSAMINE-6-PHOSPHATE ISOMERASE"/>
    <property type="match status" value="1"/>
</dbReference>
<feature type="active site" description="For ring-opening step" evidence="4">
    <location>
        <position position="136"/>
    </location>
</feature>
<dbReference type="GO" id="GO:0004342">
    <property type="term" value="F:glucosamine-6-phosphate deaminase activity"/>
    <property type="evidence" value="ECO:0007669"/>
    <property type="project" value="UniProtKB-UniRule"/>
</dbReference>
<gene>
    <name evidence="4 6" type="primary">nagB</name>
    <name evidence="6" type="ORF">V5R04_12970</name>
</gene>
<proteinExistence type="inferred from homology"/>
<dbReference type="InterPro" id="IPR004547">
    <property type="entry name" value="Glucosamine6P_isomerase"/>
</dbReference>
<dbReference type="CDD" id="cd01399">
    <property type="entry name" value="GlcN6P_deaminase"/>
    <property type="match status" value="1"/>
</dbReference>
<comment type="pathway">
    <text evidence="4">Amino-sugar metabolism; N-acetylneuraminate degradation; D-fructose 6-phosphate from N-acetylneuraminate: step 5/5.</text>
</comment>
<feature type="site" description="Part of the allosteric site" evidence="4">
    <location>
        <position position="146"/>
    </location>
</feature>
<feature type="site" description="Part of the allosteric site" evidence="4">
    <location>
        <position position="156"/>
    </location>
</feature>